<feature type="region of interest" description="Disordered" evidence="1">
    <location>
        <begin position="65"/>
        <end position="86"/>
    </location>
</feature>
<protein>
    <submittedName>
        <fullName evidence="2">Uncharacterized protein</fullName>
    </submittedName>
</protein>
<reference evidence="2" key="1">
    <citation type="submission" date="2020-05" db="EMBL/GenBank/DDBJ databases">
        <title>Phylogenomic resolution of chytrid fungi.</title>
        <authorList>
            <person name="Stajich J.E."/>
            <person name="Amses K."/>
            <person name="Simmons R."/>
            <person name="Seto K."/>
            <person name="Myers J."/>
            <person name="Bonds A."/>
            <person name="Quandt C.A."/>
            <person name="Barry K."/>
            <person name="Liu P."/>
            <person name="Grigoriev I."/>
            <person name="Longcore J.E."/>
            <person name="James T.Y."/>
        </authorList>
    </citation>
    <scope>NUCLEOTIDE SEQUENCE</scope>
    <source>
        <strain evidence="2">JEL0379</strain>
    </source>
</reference>
<dbReference type="Proteomes" id="UP001212152">
    <property type="component" value="Unassembled WGS sequence"/>
</dbReference>
<keyword evidence="3" id="KW-1185">Reference proteome</keyword>
<dbReference type="EMBL" id="JADGJQ010000124">
    <property type="protein sequence ID" value="KAJ3168140.1"/>
    <property type="molecule type" value="Genomic_DNA"/>
</dbReference>
<comment type="caution">
    <text evidence="2">The sequence shown here is derived from an EMBL/GenBank/DDBJ whole genome shotgun (WGS) entry which is preliminary data.</text>
</comment>
<gene>
    <name evidence="2" type="ORF">HDU87_001221</name>
</gene>
<accession>A0AAD5TGY9</accession>
<evidence type="ECO:0000313" key="3">
    <source>
        <dbReference type="Proteomes" id="UP001212152"/>
    </source>
</evidence>
<evidence type="ECO:0000256" key="1">
    <source>
        <dbReference type="SAM" id="MobiDB-lite"/>
    </source>
</evidence>
<feature type="compositionally biased region" description="Acidic residues" evidence="1">
    <location>
        <begin position="68"/>
        <end position="86"/>
    </location>
</feature>
<organism evidence="2 3">
    <name type="scientific">Geranomyces variabilis</name>
    <dbReference type="NCBI Taxonomy" id="109894"/>
    <lineage>
        <taxon>Eukaryota</taxon>
        <taxon>Fungi</taxon>
        <taxon>Fungi incertae sedis</taxon>
        <taxon>Chytridiomycota</taxon>
        <taxon>Chytridiomycota incertae sedis</taxon>
        <taxon>Chytridiomycetes</taxon>
        <taxon>Spizellomycetales</taxon>
        <taxon>Powellomycetaceae</taxon>
        <taxon>Geranomyces</taxon>
    </lineage>
</organism>
<proteinExistence type="predicted"/>
<dbReference type="AlphaFoldDB" id="A0AAD5TGY9"/>
<evidence type="ECO:0000313" key="2">
    <source>
        <dbReference type="EMBL" id="KAJ3168140.1"/>
    </source>
</evidence>
<sequence length="86" mass="9590">MLTQENTQDKCASALAEDDNADAEANLLKLKAFIKECCGSKDSAIVQFIERVVECLKADKVHTAVDLTGEDDEESHEEEEEEEEED</sequence>
<feature type="non-terminal residue" evidence="2">
    <location>
        <position position="86"/>
    </location>
</feature>
<name>A0AAD5TGY9_9FUNG</name>